<accession>A0AAE0H8V2</accession>
<dbReference type="RefSeq" id="XP_062655485.1">
    <property type="nucleotide sequence ID" value="XM_062800884.1"/>
</dbReference>
<name>A0AAE0H8V2_9PEZI</name>
<dbReference type="AlphaFoldDB" id="A0AAE0H8V2"/>
<feature type="transmembrane region" description="Helical" evidence="1">
    <location>
        <begin position="407"/>
        <end position="429"/>
    </location>
</feature>
<dbReference type="EMBL" id="JAUEPN010000008">
    <property type="protein sequence ID" value="KAK3291971.1"/>
    <property type="molecule type" value="Genomic_DNA"/>
</dbReference>
<gene>
    <name evidence="2" type="ORF">B0H64DRAFT_329490</name>
</gene>
<evidence type="ECO:0000313" key="3">
    <source>
        <dbReference type="Proteomes" id="UP001278766"/>
    </source>
</evidence>
<dbReference type="Proteomes" id="UP001278766">
    <property type="component" value="Unassembled WGS sequence"/>
</dbReference>
<keyword evidence="1" id="KW-0472">Membrane</keyword>
<reference evidence="2" key="1">
    <citation type="journal article" date="2023" name="Mol. Phylogenet. Evol.">
        <title>Genome-scale phylogeny and comparative genomics of the fungal order Sordariales.</title>
        <authorList>
            <person name="Hensen N."/>
            <person name="Bonometti L."/>
            <person name="Westerberg I."/>
            <person name="Brannstrom I.O."/>
            <person name="Guillou S."/>
            <person name="Cros-Aarteil S."/>
            <person name="Calhoun S."/>
            <person name="Haridas S."/>
            <person name="Kuo A."/>
            <person name="Mondo S."/>
            <person name="Pangilinan J."/>
            <person name="Riley R."/>
            <person name="LaButti K."/>
            <person name="Andreopoulos B."/>
            <person name="Lipzen A."/>
            <person name="Chen C."/>
            <person name="Yan M."/>
            <person name="Daum C."/>
            <person name="Ng V."/>
            <person name="Clum A."/>
            <person name="Steindorff A."/>
            <person name="Ohm R.A."/>
            <person name="Martin F."/>
            <person name="Silar P."/>
            <person name="Natvig D.O."/>
            <person name="Lalanne C."/>
            <person name="Gautier V."/>
            <person name="Ament-Velasquez S.L."/>
            <person name="Kruys A."/>
            <person name="Hutchinson M.I."/>
            <person name="Powell A.J."/>
            <person name="Barry K."/>
            <person name="Miller A.N."/>
            <person name="Grigoriev I.V."/>
            <person name="Debuchy R."/>
            <person name="Gladieux P."/>
            <person name="Hiltunen Thoren M."/>
            <person name="Johannesson H."/>
        </authorList>
    </citation>
    <scope>NUCLEOTIDE SEQUENCE</scope>
    <source>
        <strain evidence="2">CBS 168.71</strain>
    </source>
</reference>
<dbReference type="GeneID" id="87837832"/>
<reference evidence="2" key="2">
    <citation type="submission" date="2023-06" db="EMBL/GenBank/DDBJ databases">
        <authorList>
            <consortium name="Lawrence Berkeley National Laboratory"/>
            <person name="Haridas S."/>
            <person name="Hensen N."/>
            <person name="Bonometti L."/>
            <person name="Westerberg I."/>
            <person name="Brannstrom I.O."/>
            <person name="Guillou S."/>
            <person name="Cros-Aarteil S."/>
            <person name="Calhoun S."/>
            <person name="Kuo A."/>
            <person name="Mondo S."/>
            <person name="Pangilinan J."/>
            <person name="Riley R."/>
            <person name="Labutti K."/>
            <person name="Andreopoulos B."/>
            <person name="Lipzen A."/>
            <person name="Chen C."/>
            <person name="Yanf M."/>
            <person name="Daum C."/>
            <person name="Ng V."/>
            <person name="Clum A."/>
            <person name="Steindorff A."/>
            <person name="Ohm R."/>
            <person name="Martin F."/>
            <person name="Silar P."/>
            <person name="Natvig D."/>
            <person name="Lalanne C."/>
            <person name="Gautier V."/>
            <person name="Ament-Velasquez S.L."/>
            <person name="Kruys A."/>
            <person name="Hutchinson M.I."/>
            <person name="Powell A.J."/>
            <person name="Barry K."/>
            <person name="Miller A.N."/>
            <person name="Grigoriev I.V."/>
            <person name="Debuchy R."/>
            <person name="Gladieux P."/>
            <person name="Thoren M.H."/>
            <person name="Johannesson H."/>
        </authorList>
    </citation>
    <scope>NUCLEOTIDE SEQUENCE</scope>
    <source>
        <strain evidence="2">CBS 168.71</strain>
    </source>
</reference>
<keyword evidence="3" id="KW-1185">Reference proteome</keyword>
<feature type="transmembrane region" description="Helical" evidence="1">
    <location>
        <begin position="232"/>
        <end position="252"/>
    </location>
</feature>
<feature type="transmembrane region" description="Helical" evidence="1">
    <location>
        <begin position="273"/>
        <end position="292"/>
    </location>
</feature>
<feature type="transmembrane region" description="Helical" evidence="1">
    <location>
        <begin position="327"/>
        <end position="346"/>
    </location>
</feature>
<organism evidence="2 3">
    <name type="scientific">Chaetomium fimeti</name>
    <dbReference type="NCBI Taxonomy" id="1854472"/>
    <lineage>
        <taxon>Eukaryota</taxon>
        <taxon>Fungi</taxon>
        <taxon>Dikarya</taxon>
        <taxon>Ascomycota</taxon>
        <taxon>Pezizomycotina</taxon>
        <taxon>Sordariomycetes</taxon>
        <taxon>Sordariomycetidae</taxon>
        <taxon>Sordariales</taxon>
        <taxon>Chaetomiaceae</taxon>
        <taxon>Chaetomium</taxon>
    </lineage>
</organism>
<protein>
    <submittedName>
        <fullName evidence="2">Uncharacterized protein</fullName>
    </submittedName>
</protein>
<evidence type="ECO:0000313" key="2">
    <source>
        <dbReference type="EMBL" id="KAK3291971.1"/>
    </source>
</evidence>
<comment type="caution">
    <text evidence="2">The sequence shown here is derived from an EMBL/GenBank/DDBJ whole genome shotgun (WGS) entry which is preliminary data.</text>
</comment>
<proteinExistence type="predicted"/>
<evidence type="ECO:0000256" key="1">
    <source>
        <dbReference type="SAM" id="Phobius"/>
    </source>
</evidence>
<sequence>MSDGVNFVQFPPWDQMNFSSNCNIWGNWLGVVLTPNPAQPDESIGPAFTTSIELFTAALPANATVPENTTLQEYHSQILEWYIFNSYDQINPIAYGPWNLTREFFTNVLQHPALDYCTNEYCQGMAFQGNSDLTGIGVFTSYIIEAALSTMYLTAFTAWHIRRYFRPEKGKGHAGGRALDSFRGSLDAFVSSAILMSLAMLCASLYLCAHGMRNQAALPDTSDLPYHSSATYDMLLSFRASVFSVLPILLLCSLKSPGAEKASLSERDMHWVWVRRILLVVIWILGTVVTFLSPRGNPDYNIHNDVQDDLLCDVRGGADYWEGTEGAMIGVIVFPVVWMVITAFFATGFGIPKVADNRWIRRLQSVWRFGIAWAFCGLMWAMLVQFLRLRYTILSRAGSSDSQDDWSFGQVLALATWVPVAAEFCYIFLCKFQTLQCSALPPRSFRLVLTPMARGNGGES</sequence>
<keyword evidence="1" id="KW-1133">Transmembrane helix</keyword>
<feature type="transmembrane region" description="Helical" evidence="1">
    <location>
        <begin position="366"/>
        <end position="387"/>
    </location>
</feature>
<feature type="transmembrane region" description="Helical" evidence="1">
    <location>
        <begin position="188"/>
        <end position="212"/>
    </location>
</feature>
<keyword evidence="1" id="KW-0812">Transmembrane</keyword>
<feature type="transmembrane region" description="Helical" evidence="1">
    <location>
        <begin position="139"/>
        <end position="161"/>
    </location>
</feature>